<sequence>MPISSRAMNPNKPALGLSDYATNYYEHSRDATTCDLAGPPSAKTGQLKPPEEVHVSVGVKTVHSLTSTALKAAINASPFTDQLTASSPLVVADAKITSMIFDGLPALNRPAAVFAMNKLVTGNEGPTIDKPTAPDLLVERVAEITLVLTKDQRVSNNYVTSAVPPPSALEPLSGSHKRLEPRYKQSPSRSLAHTSKATTLKSPATQADSLTKLRSLSLAQSDSTLVLPSTGTINLWVQAPYDPQDNPRCSSSYKPATTSPGYQHNCSPWQDQAHMRRTPEHMLKTIANLN</sequence>
<protein>
    <submittedName>
        <fullName evidence="2">Uncharacterized protein</fullName>
    </submittedName>
</protein>
<dbReference type="EMBL" id="LN679184">
    <property type="protein sequence ID" value="CEL63549.1"/>
    <property type="molecule type" value="Genomic_DNA"/>
</dbReference>
<evidence type="ECO:0000256" key="1">
    <source>
        <dbReference type="SAM" id="MobiDB-lite"/>
    </source>
</evidence>
<dbReference type="AlphaFoldDB" id="A0A0B7G366"/>
<dbReference type="Proteomes" id="UP000059188">
    <property type="component" value="Unassembled WGS sequence"/>
</dbReference>
<reference evidence="2 3" key="1">
    <citation type="submission" date="2014-11" db="EMBL/GenBank/DDBJ databases">
        <authorList>
            <person name="Wibberg Daniel"/>
        </authorList>
    </citation>
    <scope>NUCLEOTIDE SEQUENCE [LARGE SCALE GENOMIC DNA]</scope>
    <source>
        <strain evidence="2">Rhizoctonia solani AG1-IB 7/3/14</strain>
    </source>
</reference>
<accession>A0A0B7G366</accession>
<feature type="compositionally biased region" description="Polar residues" evidence="1">
    <location>
        <begin position="185"/>
        <end position="203"/>
    </location>
</feature>
<gene>
    <name evidence="2" type="ORF">RSOLAG1IB_10850</name>
</gene>
<evidence type="ECO:0000313" key="2">
    <source>
        <dbReference type="EMBL" id="CEL63549.1"/>
    </source>
</evidence>
<name>A0A0B7G366_THACB</name>
<proteinExistence type="predicted"/>
<feature type="region of interest" description="Disordered" evidence="1">
    <location>
        <begin position="158"/>
        <end position="203"/>
    </location>
</feature>
<keyword evidence="3" id="KW-1185">Reference proteome</keyword>
<organism evidence="2 3">
    <name type="scientific">Thanatephorus cucumeris (strain AG1-IB / isolate 7/3/14)</name>
    <name type="common">Lettuce bottom rot fungus</name>
    <name type="synonym">Rhizoctonia solani</name>
    <dbReference type="NCBI Taxonomy" id="1108050"/>
    <lineage>
        <taxon>Eukaryota</taxon>
        <taxon>Fungi</taxon>
        <taxon>Dikarya</taxon>
        <taxon>Basidiomycota</taxon>
        <taxon>Agaricomycotina</taxon>
        <taxon>Agaricomycetes</taxon>
        <taxon>Cantharellales</taxon>
        <taxon>Ceratobasidiaceae</taxon>
        <taxon>Rhizoctonia</taxon>
        <taxon>Rhizoctonia solani AG-1</taxon>
    </lineage>
</organism>
<evidence type="ECO:0000313" key="3">
    <source>
        <dbReference type="Proteomes" id="UP000059188"/>
    </source>
</evidence>